<dbReference type="InterPro" id="IPR023214">
    <property type="entry name" value="HAD_sf"/>
</dbReference>
<dbReference type="GO" id="GO:0005737">
    <property type="term" value="C:cytoplasm"/>
    <property type="evidence" value="ECO:0007669"/>
    <property type="project" value="TreeGrafter"/>
</dbReference>
<evidence type="ECO:0000256" key="6">
    <source>
        <dbReference type="ARBA" id="ARBA00022723"/>
    </source>
</evidence>
<comment type="similarity">
    <text evidence="3">Belongs to the HAD-like hydrolase superfamily. SerB family.</text>
</comment>
<protein>
    <recommendedName>
        <fullName evidence="4">phosphoserine phosphatase</fullName>
        <ecNumber evidence="4">3.1.3.3</ecNumber>
    </recommendedName>
    <alternativeName>
        <fullName evidence="10">O-phosphoserine phosphohydrolase</fullName>
    </alternativeName>
</protein>
<keyword evidence="5" id="KW-0028">Amino-acid biosynthesis</keyword>
<keyword evidence="8" id="KW-0460">Magnesium</keyword>
<organism evidence="11">
    <name type="scientific">freshwater metagenome</name>
    <dbReference type="NCBI Taxonomy" id="449393"/>
    <lineage>
        <taxon>unclassified sequences</taxon>
        <taxon>metagenomes</taxon>
        <taxon>ecological metagenomes</taxon>
    </lineage>
</organism>
<dbReference type="GO" id="GO:0000287">
    <property type="term" value="F:magnesium ion binding"/>
    <property type="evidence" value="ECO:0007669"/>
    <property type="project" value="TreeGrafter"/>
</dbReference>
<evidence type="ECO:0000256" key="1">
    <source>
        <dbReference type="ARBA" id="ARBA00001946"/>
    </source>
</evidence>
<name>A0A6J6N286_9ZZZZ</name>
<dbReference type="PANTHER" id="PTHR43344:SF2">
    <property type="entry name" value="PHOSPHOSERINE PHOSPHATASE"/>
    <property type="match status" value="1"/>
</dbReference>
<proteinExistence type="inferred from homology"/>
<evidence type="ECO:0000256" key="2">
    <source>
        <dbReference type="ARBA" id="ARBA00005135"/>
    </source>
</evidence>
<dbReference type="UniPathway" id="UPA00135">
    <property type="reaction ID" value="UER00198"/>
</dbReference>
<dbReference type="Pfam" id="PF12710">
    <property type="entry name" value="HAD"/>
    <property type="match status" value="1"/>
</dbReference>
<gene>
    <name evidence="11" type="ORF">UFOPK2370_00123</name>
</gene>
<evidence type="ECO:0000256" key="4">
    <source>
        <dbReference type="ARBA" id="ARBA00012640"/>
    </source>
</evidence>
<dbReference type="InterPro" id="IPR036412">
    <property type="entry name" value="HAD-like_sf"/>
</dbReference>
<dbReference type="GO" id="GO:0036424">
    <property type="term" value="F:L-phosphoserine phosphatase activity"/>
    <property type="evidence" value="ECO:0007669"/>
    <property type="project" value="InterPro"/>
</dbReference>
<dbReference type="AlphaFoldDB" id="A0A6J6N286"/>
<sequence length="212" mass="22814">MTKFLVVFDVDSTLIQDEVIELLADFAGTREQVAEITHRAMSGELDFEASLTERVQTLRSLPESVLVEVFEQIRVTEGAKELIRAIHEAGGRVGAVSGGFSQVLNPLAELLTLDFTRANDLEIENGVLTGRIIGKIVDRLAKRSALIEWSAACGLELSQTVAVGDGSNDLDMMQAAGLSVAFNAKPIVREQANLVVSGLDLRELAPVLGLKA</sequence>
<keyword evidence="6" id="KW-0479">Metal-binding</keyword>
<keyword evidence="7" id="KW-0378">Hydrolase</keyword>
<evidence type="ECO:0000256" key="9">
    <source>
        <dbReference type="ARBA" id="ARBA00023299"/>
    </source>
</evidence>
<dbReference type="NCBIfam" id="TIGR00338">
    <property type="entry name" value="serB"/>
    <property type="match status" value="1"/>
</dbReference>
<dbReference type="InterPro" id="IPR050582">
    <property type="entry name" value="HAD-like_SerB"/>
</dbReference>
<dbReference type="SFLD" id="SFLDG01137">
    <property type="entry name" value="C1.6.1:_Phosphoserine_Phosphat"/>
    <property type="match status" value="1"/>
</dbReference>
<evidence type="ECO:0000313" key="11">
    <source>
        <dbReference type="EMBL" id="CAB4678994.1"/>
    </source>
</evidence>
<dbReference type="GO" id="GO:0006564">
    <property type="term" value="P:L-serine biosynthetic process"/>
    <property type="evidence" value="ECO:0007669"/>
    <property type="project" value="UniProtKB-KW"/>
</dbReference>
<dbReference type="EMBL" id="CAEZXK010000002">
    <property type="protein sequence ID" value="CAB4678994.1"/>
    <property type="molecule type" value="Genomic_DNA"/>
</dbReference>
<evidence type="ECO:0000256" key="8">
    <source>
        <dbReference type="ARBA" id="ARBA00022842"/>
    </source>
</evidence>
<dbReference type="SFLD" id="SFLDF00029">
    <property type="entry name" value="phosphoserine_phosphatase"/>
    <property type="match status" value="1"/>
</dbReference>
<evidence type="ECO:0000256" key="5">
    <source>
        <dbReference type="ARBA" id="ARBA00022605"/>
    </source>
</evidence>
<comment type="pathway">
    <text evidence="2">Amino-acid biosynthesis; L-serine biosynthesis; L-serine from 3-phospho-D-glycerate: step 3/3.</text>
</comment>
<reference evidence="11" key="1">
    <citation type="submission" date="2020-05" db="EMBL/GenBank/DDBJ databases">
        <authorList>
            <person name="Chiriac C."/>
            <person name="Salcher M."/>
            <person name="Ghai R."/>
            <person name="Kavagutti S V."/>
        </authorList>
    </citation>
    <scope>NUCLEOTIDE SEQUENCE</scope>
</reference>
<dbReference type="SUPFAM" id="SSF56784">
    <property type="entry name" value="HAD-like"/>
    <property type="match status" value="1"/>
</dbReference>
<keyword evidence="9" id="KW-0718">Serine biosynthesis</keyword>
<evidence type="ECO:0000256" key="7">
    <source>
        <dbReference type="ARBA" id="ARBA00022801"/>
    </source>
</evidence>
<dbReference type="SFLD" id="SFLDG01136">
    <property type="entry name" value="C1.6:_Phosphoserine_Phosphatas"/>
    <property type="match status" value="1"/>
</dbReference>
<accession>A0A6J6N286</accession>
<dbReference type="NCBIfam" id="TIGR01488">
    <property type="entry name" value="HAD-SF-IB"/>
    <property type="match status" value="1"/>
</dbReference>
<dbReference type="Gene3D" id="3.40.50.1000">
    <property type="entry name" value="HAD superfamily/HAD-like"/>
    <property type="match status" value="1"/>
</dbReference>
<evidence type="ECO:0000256" key="3">
    <source>
        <dbReference type="ARBA" id="ARBA00009184"/>
    </source>
</evidence>
<comment type="cofactor">
    <cofactor evidence="1">
        <name>Mg(2+)</name>
        <dbReference type="ChEBI" id="CHEBI:18420"/>
    </cofactor>
</comment>
<dbReference type="EC" id="3.1.3.3" evidence="4"/>
<dbReference type="InterPro" id="IPR004469">
    <property type="entry name" value="PSP"/>
</dbReference>
<evidence type="ECO:0000256" key="10">
    <source>
        <dbReference type="ARBA" id="ARBA00031693"/>
    </source>
</evidence>
<dbReference type="SFLD" id="SFLDS00003">
    <property type="entry name" value="Haloacid_Dehalogenase"/>
    <property type="match status" value="1"/>
</dbReference>
<dbReference type="PANTHER" id="PTHR43344">
    <property type="entry name" value="PHOSPHOSERINE PHOSPHATASE"/>
    <property type="match status" value="1"/>
</dbReference>